<gene>
    <name evidence="6" type="ORF">WOLCODRAFT_43150</name>
</gene>
<evidence type="ECO:0000256" key="3">
    <source>
        <dbReference type="ARBA" id="ARBA00022989"/>
    </source>
</evidence>
<sequence>KIALVLITGIAVHVSLSPPNPPAPPKHILDRRTLFERCIRWVTFTSKTMVWLETLTDAALTLLTLLPALPSYLPAPLPALLRHLAPASPALLRPSPLLAAGALACVLGAALRLACFRALGTLFTFELAIAPGHALVTRGPYACVRHPSYAGVYLTLCGATVAVLARGAWLRECALAPRPAGPGAGTLLAWAALALWTVKVAYALRSTNRRVRTEDGALRAAFGAEWEAYAGRVRWRLVPWVY</sequence>
<reference evidence="6 7" key="1">
    <citation type="journal article" date="2012" name="Science">
        <title>The Paleozoic origin of enzymatic lignin decomposition reconstructed from 31 fungal genomes.</title>
        <authorList>
            <person name="Floudas D."/>
            <person name="Binder M."/>
            <person name="Riley R."/>
            <person name="Barry K."/>
            <person name="Blanchette R.A."/>
            <person name="Henrissat B."/>
            <person name="Martinez A.T."/>
            <person name="Otillar R."/>
            <person name="Spatafora J.W."/>
            <person name="Yadav J.S."/>
            <person name="Aerts A."/>
            <person name="Benoit I."/>
            <person name="Boyd A."/>
            <person name="Carlson A."/>
            <person name="Copeland A."/>
            <person name="Coutinho P.M."/>
            <person name="de Vries R.P."/>
            <person name="Ferreira P."/>
            <person name="Findley K."/>
            <person name="Foster B."/>
            <person name="Gaskell J."/>
            <person name="Glotzer D."/>
            <person name="Gorecki P."/>
            <person name="Heitman J."/>
            <person name="Hesse C."/>
            <person name="Hori C."/>
            <person name="Igarashi K."/>
            <person name="Jurgens J.A."/>
            <person name="Kallen N."/>
            <person name="Kersten P."/>
            <person name="Kohler A."/>
            <person name="Kuees U."/>
            <person name="Kumar T.K.A."/>
            <person name="Kuo A."/>
            <person name="LaButti K."/>
            <person name="Larrondo L.F."/>
            <person name="Lindquist E."/>
            <person name="Ling A."/>
            <person name="Lombard V."/>
            <person name="Lucas S."/>
            <person name="Lundell T."/>
            <person name="Martin R."/>
            <person name="McLaughlin D.J."/>
            <person name="Morgenstern I."/>
            <person name="Morin E."/>
            <person name="Murat C."/>
            <person name="Nagy L.G."/>
            <person name="Nolan M."/>
            <person name="Ohm R.A."/>
            <person name="Patyshakuliyeva A."/>
            <person name="Rokas A."/>
            <person name="Ruiz-Duenas F.J."/>
            <person name="Sabat G."/>
            <person name="Salamov A."/>
            <person name="Samejima M."/>
            <person name="Schmutz J."/>
            <person name="Slot J.C."/>
            <person name="St John F."/>
            <person name="Stenlid J."/>
            <person name="Sun H."/>
            <person name="Sun S."/>
            <person name="Syed K."/>
            <person name="Tsang A."/>
            <person name="Wiebenga A."/>
            <person name="Young D."/>
            <person name="Pisabarro A."/>
            <person name="Eastwood D.C."/>
            <person name="Martin F."/>
            <person name="Cullen D."/>
            <person name="Grigoriev I.V."/>
            <person name="Hibbett D.S."/>
        </authorList>
    </citation>
    <scope>NUCLEOTIDE SEQUENCE [LARGE SCALE GENOMIC DNA]</scope>
    <source>
        <strain evidence="6 7">MD-104</strain>
    </source>
</reference>
<evidence type="ECO:0000313" key="6">
    <source>
        <dbReference type="EMBL" id="PCH41999.1"/>
    </source>
</evidence>
<keyword evidence="5" id="KW-0256">Endoplasmic reticulum</keyword>
<dbReference type="GO" id="GO:0032259">
    <property type="term" value="P:methylation"/>
    <property type="evidence" value="ECO:0007669"/>
    <property type="project" value="UniProtKB-KW"/>
</dbReference>
<accession>A0A2H3JT02</accession>
<evidence type="ECO:0000313" key="7">
    <source>
        <dbReference type="Proteomes" id="UP000218811"/>
    </source>
</evidence>
<keyword evidence="2 5" id="KW-0812">Transmembrane</keyword>
<comment type="similarity">
    <text evidence="5">Belongs to the class VI-like SAM-binding methyltransferase superfamily. Isoprenylcysteine carboxyl methyltransferase family.</text>
</comment>
<feature type="non-terminal residue" evidence="6">
    <location>
        <position position="1"/>
    </location>
</feature>
<dbReference type="Pfam" id="PF04140">
    <property type="entry name" value="ICMT"/>
    <property type="match status" value="1"/>
</dbReference>
<evidence type="ECO:0000256" key="1">
    <source>
        <dbReference type="ARBA" id="ARBA00004141"/>
    </source>
</evidence>
<protein>
    <recommendedName>
        <fullName evidence="5">Protein-S-isoprenylcysteine O-methyltransferase</fullName>
        <ecNumber evidence="5">2.1.1.100</ecNumber>
    </recommendedName>
</protein>
<keyword evidence="3 5" id="KW-1133">Transmembrane helix</keyword>
<feature type="non-terminal residue" evidence="6">
    <location>
        <position position="242"/>
    </location>
</feature>
<feature type="transmembrane region" description="Helical" evidence="5">
    <location>
        <begin position="90"/>
        <end position="110"/>
    </location>
</feature>
<dbReference type="Gene3D" id="1.20.120.1630">
    <property type="match status" value="1"/>
</dbReference>
<evidence type="ECO:0000256" key="4">
    <source>
        <dbReference type="ARBA" id="ARBA00023136"/>
    </source>
</evidence>
<dbReference type="InterPro" id="IPR007269">
    <property type="entry name" value="ICMT_MeTrfase"/>
</dbReference>
<evidence type="ECO:0000256" key="2">
    <source>
        <dbReference type="ARBA" id="ARBA00022692"/>
    </source>
</evidence>
<dbReference type="Proteomes" id="UP000218811">
    <property type="component" value="Unassembled WGS sequence"/>
</dbReference>
<feature type="transmembrane region" description="Helical" evidence="5">
    <location>
        <begin position="181"/>
        <end position="202"/>
    </location>
</feature>
<comment type="catalytic activity">
    <reaction evidence="5">
        <text>[protein]-C-terminal S-[(2E,6E)-farnesyl]-L-cysteine + S-adenosyl-L-methionine = [protein]-C-terminal S-[(2E,6E)-farnesyl]-L-cysteine methyl ester + S-adenosyl-L-homocysteine</text>
        <dbReference type="Rhea" id="RHEA:21672"/>
        <dbReference type="Rhea" id="RHEA-COMP:12125"/>
        <dbReference type="Rhea" id="RHEA-COMP:12126"/>
        <dbReference type="ChEBI" id="CHEBI:57856"/>
        <dbReference type="ChEBI" id="CHEBI:59789"/>
        <dbReference type="ChEBI" id="CHEBI:90510"/>
        <dbReference type="ChEBI" id="CHEBI:90511"/>
        <dbReference type="EC" id="2.1.1.100"/>
    </reaction>
</comment>
<keyword evidence="5" id="KW-0489">Methyltransferase</keyword>
<comment type="subcellular location">
    <subcellularLocation>
        <location evidence="5">Endoplasmic reticulum membrane</location>
        <topology evidence="5">Multi-pass membrane protein</topology>
    </subcellularLocation>
    <subcellularLocation>
        <location evidence="1">Membrane</location>
        <topology evidence="1">Multi-pass membrane protein</topology>
    </subcellularLocation>
</comment>
<dbReference type="OMA" id="GPYACVR"/>
<evidence type="ECO:0000256" key="5">
    <source>
        <dbReference type="RuleBase" id="RU362022"/>
    </source>
</evidence>
<proteinExistence type="inferred from homology"/>
<organism evidence="6 7">
    <name type="scientific">Wolfiporia cocos (strain MD-104)</name>
    <name type="common">Brown rot fungus</name>
    <dbReference type="NCBI Taxonomy" id="742152"/>
    <lineage>
        <taxon>Eukaryota</taxon>
        <taxon>Fungi</taxon>
        <taxon>Dikarya</taxon>
        <taxon>Basidiomycota</taxon>
        <taxon>Agaricomycotina</taxon>
        <taxon>Agaricomycetes</taxon>
        <taxon>Polyporales</taxon>
        <taxon>Phaeolaceae</taxon>
        <taxon>Wolfiporia</taxon>
    </lineage>
</organism>
<keyword evidence="5" id="KW-0949">S-adenosyl-L-methionine</keyword>
<keyword evidence="4 5" id="KW-0472">Membrane</keyword>
<feature type="transmembrane region" description="Helical" evidence="5">
    <location>
        <begin position="148"/>
        <end position="169"/>
    </location>
</feature>
<dbReference type="EMBL" id="KB468124">
    <property type="protein sequence ID" value="PCH41999.1"/>
    <property type="molecule type" value="Genomic_DNA"/>
</dbReference>
<name>A0A2H3JT02_WOLCO</name>
<dbReference type="AlphaFoldDB" id="A0A2H3JT02"/>
<dbReference type="PANTHER" id="PTHR12714:SF9">
    <property type="entry name" value="PROTEIN-S-ISOPRENYLCYSTEINE O-METHYLTRANSFERASE"/>
    <property type="match status" value="1"/>
</dbReference>
<keyword evidence="5" id="KW-0808">Transferase</keyword>
<dbReference type="PANTHER" id="PTHR12714">
    <property type="entry name" value="PROTEIN-S ISOPRENYLCYSTEINE O-METHYLTRANSFERASE"/>
    <property type="match status" value="1"/>
</dbReference>
<keyword evidence="7" id="KW-1185">Reference proteome</keyword>
<comment type="caution">
    <text evidence="5">Lacks conserved residue(s) required for the propagation of feature annotation.</text>
</comment>
<dbReference type="OrthoDB" id="422086at2759"/>
<dbReference type="EC" id="2.1.1.100" evidence="5"/>
<dbReference type="GO" id="GO:0005789">
    <property type="term" value="C:endoplasmic reticulum membrane"/>
    <property type="evidence" value="ECO:0007669"/>
    <property type="project" value="UniProtKB-SubCell"/>
</dbReference>
<dbReference type="GO" id="GO:0004671">
    <property type="term" value="F:protein C-terminal S-isoprenylcysteine carboxyl O-methyltransferase activity"/>
    <property type="evidence" value="ECO:0007669"/>
    <property type="project" value="UniProtKB-EC"/>
</dbReference>